<evidence type="ECO:0000313" key="2">
    <source>
        <dbReference type="EMBL" id="QGZ94043.1"/>
    </source>
</evidence>
<dbReference type="Pfam" id="PF13439">
    <property type="entry name" value="Glyco_transf_4"/>
    <property type="match status" value="1"/>
</dbReference>
<reference evidence="3" key="1">
    <citation type="submission" date="2019-12" db="EMBL/GenBank/DDBJ databases">
        <title>Complete genome of Terracaulis silvestris 0127_4.</title>
        <authorList>
            <person name="Vieira S."/>
            <person name="Riedel T."/>
            <person name="Sproer C."/>
            <person name="Pascual J."/>
            <person name="Boedeker C."/>
            <person name="Overmann J."/>
        </authorList>
    </citation>
    <scope>NUCLEOTIDE SEQUENCE [LARGE SCALE GENOMIC DNA]</scope>
    <source>
        <strain evidence="3">0127_4</strain>
    </source>
</reference>
<dbReference type="Proteomes" id="UP000431269">
    <property type="component" value="Chromosome"/>
</dbReference>
<keyword evidence="2" id="KW-0328">Glycosyltransferase</keyword>
<evidence type="ECO:0000259" key="1">
    <source>
        <dbReference type="Pfam" id="PF13439"/>
    </source>
</evidence>
<dbReference type="SUPFAM" id="SSF53756">
    <property type="entry name" value="UDP-Glycosyltransferase/glycogen phosphorylase"/>
    <property type="match status" value="1"/>
</dbReference>
<organism evidence="2 3">
    <name type="scientific">Terricaulis silvestris</name>
    <dbReference type="NCBI Taxonomy" id="2686094"/>
    <lineage>
        <taxon>Bacteria</taxon>
        <taxon>Pseudomonadati</taxon>
        <taxon>Pseudomonadota</taxon>
        <taxon>Alphaproteobacteria</taxon>
        <taxon>Caulobacterales</taxon>
        <taxon>Caulobacteraceae</taxon>
        <taxon>Terricaulis</taxon>
    </lineage>
</organism>
<accession>A0A6I6MSB2</accession>
<dbReference type="PANTHER" id="PTHR46401">
    <property type="entry name" value="GLYCOSYLTRANSFERASE WBBK-RELATED"/>
    <property type="match status" value="1"/>
</dbReference>
<dbReference type="Gene3D" id="3.40.50.2000">
    <property type="entry name" value="Glycogen Phosphorylase B"/>
    <property type="match status" value="2"/>
</dbReference>
<dbReference type="KEGG" id="tsv:DSM104635_00859"/>
<name>A0A6I6MSB2_9CAUL</name>
<dbReference type="EC" id="2.4.1.21" evidence="2"/>
<keyword evidence="3" id="KW-1185">Reference proteome</keyword>
<protein>
    <submittedName>
        <fullName evidence="2">Capsular glucan synthase</fullName>
        <ecNumber evidence="2">2.4.1.21</ecNumber>
    </submittedName>
</protein>
<dbReference type="AlphaFoldDB" id="A0A6I6MSB2"/>
<dbReference type="GO" id="GO:0009011">
    <property type="term" value="F:alpha-1,4-glucan glucosyltransferase (ADP-glucose donor) activity"/>
    <property type="evidence" value="ECO:0007669"/>
    <property type="project" value="UniProtKB-EC"/>
</dbReference>
<dbReference type="PANTHER" id="PTHR46401:SF8">
    <property type="entry name" value="BLL6006 PROTEIN"/>
    <property type="match status" value="1"/>
</dbReference>
<dbReference type="InterPro" id="IPR028098">
    <property type="entry name" value="Glyco_trans_4-like_N"/>
</dbReference>
<proteinExistence type="predicted"/>
<sequence length="391" mass="42234">MGLIKDASPLVERRAMSSSPNRIDPVDIFVVGARGVPDVEGGAEKNAEMLFPLVAAAGYRVTLVGLAENIKAEEFKGVRLLKAPTSRFMKTDKLLYYVTAIFMAARRRPRIVHFQGLGSALFLWAYKLMGAKTVVRYGSADYLVNKWGPIGKLGFLVAEFQLRFADAVISVTPALAERLKRRGIENNVHVIANAVGALPMGDEGAAAEPYILTVGRVTAQKNVANLIRGYKRYAATVPDAPKLVVAGGLDETGYVADLQPLLTERTVLAGKFTRSAMGPLYARSAVYVNSSLHEGSSNAVLEAISSGCPILLSDIPENRDFGLAPKHYFDPTDPVAIAAALSRALKDPQAYIADPRQFMTWENVAERTMQIYRRIAPERAPVGAGAAASLS</sequence>
<gene>
    <name evidence="2" type="primary">glgA</name>
    <name evidence="2" type="ORF">DSM104635_00859</name>
</gene>
<dbReference type="EMBL" id="CP047045">
    <property type="protein sequence ID" value="QGZ94043.1"/>
    <property type="molecule type" value="Genomic_DNA"/>
</dbReference>
<feature type="domain" description="Glycosyltransferase subfamily 4-like N-terminal" evidence="1">
    <location>
        <begin position="41"/>
        <end position="195"/>
    </location>
</feature>
<dbReference type="CDD" id="cd03801">
    <property type="entry name" value="GT4_PimA-like"/>
    <property type="match status" value="1"/>
</dbReference>
<dbReference type="Pfam" id="PF13692">
    <property type="entry name" value="Glyco_trans_1_4"/>
    <property type="match status" value="1"/>
</dbReference>
<keyword evidence="2" id="KW-0808">Transferase</keyword>
<evidence type="ECO:0000313" key="3">
    <source>
        <dbReference type="Proteomes" id="UP000431269"/>
    </source>
</evidence>